<dbReference type="InterPro" id="IPR019619">
    <property type="entry name" value="DUF2490"/>
</dbReference>
<keyword evidence="1" id="KW-0732">Signal</keyword>
<dbReference type="EMBL" id="AP017928">
    <property type="protein sequence ID" value="BBA35705.1"/>
    <property type="molecule type" value="Genomic_DNA"/>
</dbReference>
<reference evidence="2 3" key="1">
    <citation type="submission" date="2016-12" db="EMBL/GenBank/DDBJ databases">
        <title>Genome sequencing of Methylocaldum marinum.</title>
        <authorList>
            <person name="Takeuchi M."/>
            <person name="Kamagata Y."/>
            <person name="Hiraoka S."/>
            <person name="Oshima K."/>
            <person name="Hattori M."/>
            <person name="Iwasaki W."/>
        </authorList>
    </citation>
    <scope>NUCLEOTIDE SEQUENCE [LARGE SCALE GENOMIC DNA]</scope>
    <source>
        <strain evidence="2 3">S8</strain>
    </source>
</reference>
<evidence type="ECO:0000313" key="3">
    <source>
        <dbReference type="Proteomes" id="UP000266313"/>
    </source>
</evidence>
<name>A0A250KVQ5_9GAMM</name>
<dbReference type="RefSeq" id="WP_119631005.1">
    <property type="nucleotide sequence ID" value="NZ_AP017928.1"/>
</dbReference>
<dbReference type="KEGG" id="mmai:sS8_3768"/>
<gene>
    <name evidence="2" type="ORF">sS8_3768</name>
</gene>
<accession>A0A250KVQ5</accession>
<feature type="chain" id="PRO_5012196978" description="DUF2490 domain-containing protein" evidence="1">
    <location>
        <begin position="27"/>
        <end position="237"/>
    </location>
</feature>
<evidence type="ECO:0000313" key="2">
    <source>
        <dbReference type="EMBL" id="BBA35705.1"/>
    </source>
</evidence>
<evidence type="ECO:0000256" key="1">
    <source>
        <dbReference type="SAM" id="SignalP"/>
    </source>
</evidence>
<dbReference type="Proteomes" id="UP000266313">
    <property type="component" value="Chromosome"/>
</dbReference>
<organism evidence="2 3">
    <name type="scientific">Methylocaldum marinum</name>
    <dbReference type="NCBI Taxonomy" id="1432792"/>
    <lineage>
        <taxon>Bacteria</taxon>
        <taxon>Pseudomonadati</taxon>
        <taxon>Pseudomonadota</taxon>
        <taxon>Gammaproteobacteria</taxon>
        <taxon>Methylococcales</taxon>
        <taxon>Methylococcaceae</taxon>
        <taxon>Methylocaldum</taxon>
    </lineage>
</organism>
<dbReference type="AlphaFoldDB" id="A0A250KVQ5"/>
<proteinExistence type="predicted"/>
<dbReference type="OrthoDB" id="5381041at2"/>
<protein>
    <recommendedName>
        <fullName evidence="4">DUF2490 domain-containing protein</fullName>
    </recommendedName>
</protein>
<sequence length="237" mass="27470">MKYRSNQRVAYLLSAIVLAAPHTAYAESLEDFQTWGNITAVGGFGFVDPKFKSLRYWLEGQGRFGEDTSRLSQSMVRPALGYALNDKASVWLGYAWIFTDRPFTGRRFDENRIWQQFLWTQPTAFGNFTSRTRIEQRFAETGSDVGWRFRQFVKLSVPLDFAPNFSLVGWEEVFVRINKADWSGDDGLDQNRLFVGLGYNFDKEIRTEIGYMNQYIRRAKAADRISHVLSVSLFLNY</sequence>
<evidence type="ECO:0008006" key="4">
    <source>
        <dbReference type="Google" id="ProtNLM"/>
    </source>
</evidence>
<dbReference type="Pfam" id="PF10677">
    <property type="entry name" value="DUF2490"/>
    <property type="match status" value="1"/>
</dbReference>
<keyword evidence="3" id="KW-1185">Reference proteome</keyword>
<feature type="signal peptide" evidence="1">
    <location>
        <begin position="1"/>
        <end position="26"/>
    </location>
</feature>